<keyword evidence="7" id="KW-1185">Reference proteome</keyword>
<evidence type="ECO:0000256" key="2">
    <source>
        <dbReference type="SAM" id="Phobius"/>
    </source>
</evidence>
<dbReference type="eggNOG" id="ENOG5033TSD">
    <property type="taxonomic scope" value="Bacteria"/>
</dbReference>
<feature type="region of interest" description="Disordered" evidence="1">
    <location>
        <begin position="296"/>
        <end position="321"/>
    </location>
</feature>
<keyword evidence="2" id="KW-0472">Membrane</keyword>
<dbReference type="EMBL" id="ABCB02000014">
    <property type="protein sequence ID" value="EDO62585.1"/>
    <property type="molecule type" value="Genomic_DNA"/>
</dbReference>
<keyword evidence="3" id="KW-0732">Signal</keyword>
<sequence>MKRRKLLSLFSVLAFVLSVQFSVLGVSGPGAEDAPADMSGTALNAQEREAFHRNVADDEAFIHLVTTAAEHKGRDVSLEGVHPDKCLKLYGLKRSEQSLIESLCGVYGETGKIESLFSDDYGVLVLYVNENDEYVDSFVFTRKENLPGAQDKNGWVPLGSGSLTTDENFLAQYSKDGDLSKYITGLGLKNTSRLILTTAIPYLPTCIYFVQENEEFLLPLEDGRAGIQGLQVYRVSDIVETFLMPILEFQIEQAEEYRKMNPDSEYLPAGAPQFPDNLPMQAAVDLNTYFAAGQTERHTAEKSGGPRALPSGHDDAGEAGDLGRTAETAAVATPKLKTDDISWIPVTIACAAVLLTVGGIGYRVWRIKRRRG</sequence>
<dbReference type="EMBL" id="NOXF01000007">
    <property type="protein sequence ID" value="PEQ24194.1"/>
    <property type="molecule type" value="Genomic_DNA"/>
</dbReference>
<feature type="transmembrane region" description="Helical" evidence="2">
    <location>
        <begin position="343"/>
        <end position="365"/>
    </location>
</feature>
<dbReference type="AlphaFoldDB" id="A7VQ80"/>
<comment type="caution">
    <text evidence="4">The sequence shown here is derived from an EMBL/GenBank/DDBJ whole genome shotgun (WGS) entry which is preliminary data.</text>
</comment>
<evidence type="ECO:0000313" key="6">
    <source>
        <dbReference type="Proteomes" id="UP000003490"/>
    </source>
</evidence>
<evidence type="ECO:0000313" key="4">
    <source>
        <dbReference type="EMBL" id="EDO62585.1"/>
    </source>
</evidence>
<evidence type="ECO:0000313" key="7">
    <source>
        <dbReference type="Proteomes" id="UP000220611"/>
    </source>
</evidence>
<keyword evidence="2" id="KW-0812">Transmembrane</keyword>
<reference evidence="4 6" key="1">
    <citation type="submission" date="2007-08" db="EMBL/GenBank/DDBJ databases">
        <title>Draft genome sequence of Clostridium leptum (DSM 753).</title>
        <authorList>
            <person name="Sudarsanam P."/>
            <person name="Ley R."/>
            <person name="Guruge J."/>
            <person name="Turnbaugh P.J."/>
            <person name="Mahowald M."/>
            <person name="Liep D."/>
            <person name="Gordon J."/>
        </authorList>
    </citation>
    <scope>NUCLEOTIDE SEQUENCE [LARGE SCALE GENOMIC DNA]</scope>
    <source>
        <strain evidence="4 6">DSM 753</strain>
    </source>
</reference>
<organism evidence="4 6">
    <name type="scientific">[Clostridium] leptum DSM 753</name>
    <dbReference type="NCBI Taxonomy" id="428125"/>
    <lineage>
        <taxon>Bacteria</taxon>
        <taxon>Bacillati</taxon>
        <taxon>Bacillota</taxon>
        <taxon>Clostridia</taxon>
        <taxon>Eubacteriales</taxon>
        <taxon>Oscillospiraceae</taxon>
        <taxon>Oscillospiraceae incertae sedis</taxon>
    </lineage>
</organism>
<evidence type="ECO:0000256" key="1">
    <source>
        <dbReference type="SAM" id="MobiDB-lite"/>
    </source>
</evidence>
<evidence type="ECO:0000256" key="3">
    <source>
        <dbReference type="SAM" id="SignalP"/>
    </source>
</evidence>
<accession>A7VQ80</accession>
<evidence type="ECO:0008006" key="8">
    <source>
        <dbReference type="Google" id="ProtNLM"/>
    </source>
</evidence>
<keyword evidence="2" id="KW-1133">Transmembrane helix</keyword>
<feature type="signal peptide" evidence="3">
    <location>
        <begin position="1"/>
        <end position="21"/>
    </location>
</feature>
<proteinExistence type="predicted"/>
<name>A7VQ80_9FIRM</name>
<dbReference type="OrthoDB" id="9989915at2"/>
<reference evidence="4 6" key="2">
    <citation type="submission" date="2007-08" db="EMBL/GenBank/DDBJ databases">
        <authorList>
            <person name="Fulton L."/>
            <person name="Clifton S."/>
            <person name="Fulton B."/>
            <person name="Xu J."/>
            <person name="Minx P."/>
            <person name="Pepin K.H."/>
            <person name="Johnson M."/>
            <person name="Thiruvilangam P."/>
            <person name="Bhonagiri V."/>
            <person name="Nash W.E."/>
            <person name="Wang C."/>
            <person name="Mardis E.R."/>
            <person name="Wilson R.K."/>
        </authorList>
    </citation>
    <scope>NUCLEOTIDE SEQUENCE [LARGE SCALE GENOMIC DNA]</scope>
    <source>
        <strain evidence="4 6">DSM 753</strain>
    </source>
</reference>
<feature type="chain" id="PRO_5041856738" description="LPXTG-motif cell wall anchor domain protein" evidence="3">
    <location>
        <begin position="22"/>
        <end position="372"/>
    </location>
</feature>
<reference evidence="5 7" key="3">
    <citation type="submission" date="2017-07" db="EMBL/GenBank/DDBJ databases">
        <title>Prevalence of linear plasmids in Cutibacterium (Propionibacterium) acnes isolates obtained from prostatic tissue.</title>
        <authorList>
            <person name="Davidsson S."/>
            <person name="Carlsson J."/>
            <person name="Molling P."/>
            <person name="Andren O."/>
            <person name="Andersson S.-O."/>
            <person name="Brzuszkiewicz E."/>
            <person name="Poehlein A."/>
            <person name="Al-Zeer M."/>
            <person name="Brinkmann V."/>
            <person name="Scavenius C."/>
            <person name="Nazipi S."/>
            <person name="Soderquist B."/>
            <person name="Bruggemann H."/>
        </authorList>
    </citation>
    <scope>NUCLEOTIDE SEQUENCE [LARGE SCALE GENOMIC DNA]</scope>
    <source>
        <strain evidence="5 7">DSM 753</strain>
    </source>
</reference>
<protein>
    <recommendedName>
        <fullName evidence="8">LPXTG-motif cell wall anchor domain protein</fullName>
    </recommendedName>
</protein>
<dbReference type="Proteomes" id="UP000220611">
    <property type="component" value="Unassembled WGS sequence"/>
</dbReference>
<evidence type="ECO:0000313" key="5">
    <source>
        <dbReference type="EMBL" id="PEQ24194.1"/>
    </source>
</evidence>
<gene>
    <name evidence="5" type="ORF">CH238_09920</name>
    <name evidence="4" type="ORF">CLOLEP_00707</name>
</gene>
<dbReference type="HOGENOM" id="CLU_743363_0_0_9"/>
<dbReference type="Proteomes" id="UP000003490">
    <property type="component" value="Unassembled WGS sequence"/>
</dbReference>